<dbReference type="InterPro" id="IPR036390">
    <property type="entry name" value="WH_DNA-bd_sf"/>
</dbReference>
<organism evidence="6 7">
    <name type="scientific">Billgrantia aerodenitrificans</name>
    <dbReference type="NCBI Taxonomy" id="2733483"/>
    <lineage>
        <taxon>Bacteria</taxon>
        <taxon>Pseudomonadati</taxon>
        <taxon>Pseudomonadota</taxon>
        <taxon>Gammaproteobacteria</taxon>
        <taxon>Oceanospirillales</taxon>
        <taxon>Halomonadaceae</taxon>
        <taxon>Billgrantia</taxon>
    </lineage>
</organism>
<dbReference type="EMBL" id="JABFTV010000005">
    <property type="protein sequence ID" value="MCE8024698.1"/>
    <property type="molecule type" value="Genomic_DNA"/>
</dbReference>
<evidence type="ECO:0000256" key="2">
    <source>
        <dbReference type="ARBA" id="ARBA00023015"/>
    </source>
</evidence>
<keyword evidence="2" id="KW-0805">Transcription regulation</keyword>
<evidence type="ECO:0000313" key="7">
    <source>
        <dbReference type="Proteomes" id="UP001320272"/>
    </source>
</evidence>
<evidence type="ECO:0000313" key="6">
    <source>
        <dbReference type="EMBL" id="MCE8024698.1"/>
    </source>
</evidence>
<reference evidence="6 7" key="1">
    <citation type="journal article" date="2021" name="Front. Microbiol.">
        <title>Aerobic Denitrification and Heterotrophic Sulfur Oxidation in the Genus Halomonas Revealed by Six Novel Species Characterizations and Genome-Based Analysis.</title>
        <authorList>
            <person name="Wang L."/>
            <person name="Shao Z."/>
        </authorList>
    </citation>
    <scope>NUCLEOTIDE SEQUENCE [LARGE SCALE GENOMIC DNA]</scope>
    <source>
        <strain evidence="6 7">MCCC 1A11058</strain>
    </source>
</reference>
<dbReference type="PRINTS" id="PR00039">
    <property type="entry name" value="HTHLYSR"/>
</dbReference>
<gene>
    <name evidence="6" type="ORF">HOP59_11200</name>
</gene>
<proteinExistence type="inferred from homology"/>
<comment type="caution">
    <text evidence="6">The sequence shown here is derived from an EMBL/GenBank/DDBJ whole genome shotgun (WGS) entry which is preliminary data.</text>
</comment>
<keyword evidence="3" id="KW-0238">DNA-binding</keyword>
<evidence type="ECO:0000259" key="5">
    <source>
        <dbReference type="PROSITE" id="PS50931"/>
    </source>
</evidence>
<dbReference type="SUPFAM" id="SSF53850">
    <property type="entry name" value="Periplasmic binding protein-like II"/>
    <property type="match status" value="1"/>
</dbReference>
<dbReference type="RefSeq" id="WP_234254018.1">
    <property type="nucleotide sequence ID" value="NZ_JABFTV010000005.1"/>
</dbReference>
<dbReference type="SUPFAM" id="SSF46785">
    <property type="entry name" value="Winged helix' DNA-binding domain"/>
    <property type="match status" value="1"/>
</dbReference>
<evidence type="ECO:0000256" key="3">
    <source>
        <dbReference type="ARBA" id="ARBA00023125"/>
    </source>
</evidence>
<dbReference type="PANTHER" id="PTHR30346">
    <property type="entry name" value="TRANSCRIPTIONAL DUAL REGULATOR HCAR-RELATED"/>
    <property type="match status" value="1"/>
</dbReference>
<evidence type="ECO:0000256" key="1">
    <source>
        <dbReference type="ARBA" id="ARBA00009437"/>
    </source>
</evidence>
<dbReference type="PANTHER" id="PTHR30346:SF9">
    <property type="entry name" value="LYSR FAMILY TRANSCRIPTIONAL REGULATOR"/>
    <property type="match status" value="1"/>
</dbReference>
<dbReference type="InterPro" id="IPR005119">
    <property type="entry name" value="LysR_subst-bd"/>
</dbReference>
<sequence>MPETNQDIKRFFKQTLKLRHLRTIALLAEMGQVSRVAQELNVTQPAVSKQIGEIERALKIPIVQRQGNRIVLTPVGERLATHAREIVQQIERAEFDVDAVHRGLGGRVVVGVVTSIAPTLLPEAIRLLKITAPPAVVSVVEGHFNQLLPMLESGGLDLLIARVWEPVFREGIEQATLLREPVLLVAGVQHPLAGRQEIEWKDAVAWPWISPAAGSLARQAIDAFLAKSGLAFPSGHVESTSLPLNIELMRISPFISLMPQWLARHHAGKGDLTILPLQMEGVLSEARCYWRKESANATSNLFRECLEQASRQARFAPL</sequence>
<comment type="similarity">
    <text evidence="1">Belongs to the LysR transcriptional regulatory family.</text>
</comment>
<dbReference type="Gene3D" id="3.40.190.10">
    <property type="entry name" value="Periplasmic binding protein-like II"/>
    <property type="match status" value="2"/>
</dbReference>
<dbReference type="InterPro" id="IPR000847">
    <property type="entry name" value="LysR_HTH_N"/>
</dbReference>
<dbReference type="Pfam" id="PF00126">
    <property type="entry name" value="HTH_1"/>
    <property type="match status" value="1"/>
</dbReference>
<keyword evidence="4" id="KW-0804">Transcription</keyword>
<dbReference type="Gene3D" id="1.10.10.10">
    <property type="entry name" value="Winged helix-like DNA-binding domain superfamily/Winged helix DNA-binding domain"/>
    <property type="match status" value="1"/>
</dbReference>
<dbReference type="Pfam" id="PF03466">
    <property type="entry name" value="LysR_substrate"/>
    <property type="match status" value="1"/>
</dbReference>
<feature type="domain" description="HTH lysR-type" evidence="5">
    <location>
        <begin position="16"/>
        <end position="73"/>
    </location>
</feature>
<protein>
    <submittedName>
        <fullName evidence="6">LysR family transcriptional regulator</fullName>
    </submittedName>
</protein>
<accession>A0ABS9AT05</accession>
<dbReference type="Proteomes" id="UP001320272">
    <property type="component" value="Unassembled WGS sequence"/>
</dbReference>
<dbReference type="InterPro" id="IPR036388">
    <property type="entry name" value="WH-like_DNA-bd_sf"/>
</dbReference>
<name>A0ABS9AT05_9GAMM</name>
<keyword evidence="7" id="KW-1185">Reference proteome</keyword>
<evidence type="ECO:0000256" key="4">
    <source>
        <dbReference type="ARBA" id="ARBA00023163"/>
    </source>
</evidence>
<dbReference type="PROSITE" id="PS50931">
    <property type="entry name" value="HTH_LYSR"/>
    <property type="match status" value="1"/>
</dbReference>